<dbReference type="AlphaFoldDB" id="V5F289"/>
<evidence type="ECO:0000313" key="3">
    <source>
        <dbReference type="Proteomes" id="UP000019377"/>
    </source>
</evidence>
<evidence type="ECO:0000256" key="1">
    <source>
        <dbReference type="SAM" id="MobiDB-lite"/>
    </source>
</evidence>
<evidence type="ECO:0000313" key="2">
    <source>
        <dbReference type="EMBL" id="EST09499.1"/>
    </source>
</evidence>
<feature type="compositionally biased region" description="Polar residues" evidence="1">
    <location>
        <begin position="15"/>
        <end position="27"/>
    </location>
</feature>
<sequence>MTKKLEEKGRYETLVPNQQQQMSSTADVQPKEGKWGLMGWLAGHAAPGTPTKSKGKVEPLTTKVAIAANSKLGGLFSSLLNPPTQPPEREEVGEIVTPAQLLGLRTTCRVIFRVLILARYARYRNYPTTISSLVLDDLLG</sequence>
<gene>
    <name evidence="2" type="ORF">PSEUBRA_SCAF10g05465</name>
</gene>
<dbReference type="GeneID" id="27416631"/>
<feature type="region of interest" description="Disordered" evidence="1">
    <location>
        <begin position="1"/>
        <end position="30"/>
    </location>
</feature>
<reference evidence="3" key="1">
    <citation type="journal article" date="2013" name="Genome Announc.">
        <title>Draft genome sequence of Pseudozyma brasiliensis sp. nov. strain GHG001, a high producer of endo-1,4-xylanase isolated from an insect pest of sugarcane.</title>
        <authorList>
            <person name="Oliveira J.V.D.C."/>
            <person name="dos Santos R.A.C."/>
            <person name="Borges T.A."/>
            <person name="Riano-Pachon D.M."/>
            <person name="Goldman G.H."/>
        </authorList>
    </citation>
    <scope>NUCLEOTIDE SEQUENCE [LARGE SCALE GENOMIC DNA]</scope>
    <source>
        <strain evidence="3">GHG001</strain>
    </source>
</reference>
<keyword evidence="3" id="KW-1185">Reference proteome</keyword>
<feature type="compositionally biased region" description="Basic and acidic residues" evidence="1">
    <location>
        <begin position="1"/>
        <end position="11"/>
    </location>
</feature>
<protein>
    <submittedName>
        <fullName evidence="2">Uncharacterized protein</fullName>
    </submittedName>
</protein>
<organism evidence="2 3">
    <name type="scientific">Kalmanozyma brasiliensis (strain GHG001)</name>
    <name type="common">Yeast</name>
    <name type="synonym">Pseudozyma brasiliensis</name>
    <dbReference type="NCBI Taxonomy" id="1365824"/>
    <lineage>
        <taxon>Eukaryota</taxon>
        <taxon>Fungi</taxon>
        <taxon>Dikarya</taxon>
        <taxon>Basidiomycota</taxon>
        <taxon>Ustilaginomycotina</taxon>
        <taxon>Ustilaginomycetes</taxon>
        <taxon>Ustilaginales</taxon>
        <taxon>Ustilaginaceae</taxon>
        <taxon>Kalmanozyma</taxon>
    </lineage>
</organism>
<accession>V5F289</accession>
<dbReference type="Proteomes" id="UP000019377">
    <property type="component" value="Unassembled WGS sequence"/>
</dbReference>
<name>V5F289_KALBG</name>
<dbReference type="EMBL" id="KI545852">
    <property type="protein sequence ID" value="EST09499.1"/>
    <property type="molecule type" value="Genomic_DNA"/>
</dbReference>
<proteinExistence type="predicted"/>
<dbReference type="HOGENOM" id="CLU_1835988_0_0_1"/>